<dbReference type="OrthoDB" id="10279669at2759"/>
<protein>
    <submittedName>
        <fullName evidence="1">Uncharacterized protein</fullName>
    </submittedName>
</protein>
<reference evidence="1" key="1">
    <citation type="submission" date="2020-05" db="EMBL/GenBank/DDBJ databases">
        <authorList>
            <person name="Rincon C."/>
            <person name="Sanders R I."/>
            <person name="Robbins C."/>
            <person name="Chaturvedi A."/>
        </authorList>
    </citation>
    <scope>NUCLEOTIDE SEQUENCE</scope>
    <source>
        <strain evidence="1">CHB12</strain>
    </source>
</reference>
<dbReference type="AlphaFoldDB" id="A0A916EJ76"/>
<evidence type="ECO:0000313" key="1">
    <source>
        <dbReference type="EMBL" id="CAB5395155.1"/>
    </source>
</evidence>
<name>A0A916EJ76_9GLOM</name>
<proteinExistence type="predicted"/>
<sequence length="67" mass="8009">MYYAYQPYHASVTSRIHVTFSFQLISCENVIHFGRRTLGNSGFFLDGQKQYDFFEYLRGFIRTRTIL</sequence>
<dbReference type="EMBL" id="CAGKOT010000096">
    <property type="protein sequence ID" value="CAB5395155.1"/>
    <property type="molecule type" value="Genomic_DNA"/>
</dbReference>
<organism evidence="1 2">
    <name type="scientific">Rhizophagus irregularis</name>
    <dbReference type="NCBI Taxonomy" id="588596"/>
    <lineage>
        <taxon>Eukaryota</taxon>
        <taxon>Fungi</taxon>
        <taxon>Fungi incertae sedis</taxon>
        <taxon>Mucoromycota</taxon>
        <taxon>Glomeromycotina</taxon>
        <taxon>Glomeromycetes</taxon>
        <taxon>Glomerales</taxon>
        <taxon>Glomeraceae</taxon>
        <taxon>Rhizophagus</taxon>
    </lineage>
</organism>
<gene>
    <name evidence="1" type="ORF">CHRIB12_LOCUS23703</name>
</gene>
<accession>A0A916EJ76</accession>
<comment type="caution">
    <text evidence="1">The sequence shown here is derived from an EMBL/GenBank/DDBJ whole genome shotgun (WGS) entry which is preliminary data.</text>
</comment>
<dbReference type="Proteomes" id="UP000684084">
    <property type="component" value="Unassembled WGS sequence"/>
</dbReference>
<evidence type="ECO:0000313" key="2">
    <source>
        <dbReference type="Proteomes" id="UP000684084"/>
    </source>
</evidence>